<dbReference type="OrthoDB" id="347272at2759"/>
<reference evidence="2" key="1">
    <citation type="submission" date="2013-10" db="EMBL/GenBank/DDBJ databases">
        <title>Genomic analysis of the causative agents of coccidiosis in chickens.</title>
        <authorList>
            <person name="Reid A.J."/>
            <person name="Blake D."/>
            <person name="Billington K."/>
            <person name="Browne H."/>
            <person name="Dunn M."/>
            <person name="Hung S."/>
            <person name="Kawahara F."/>
            <person name="Miranda-Saavedra D."/>
            <person name="Mourier T."/>
            <person name="Nagra H."/>
            <person name="Otto T.D."/>
            <person name="Rawlings N."/>
            <person name="Sanchez A."/>
            <person name="Sanders M."/>
            <person name="Subramaniam C."/>
            <person name="Tay Y."/>
            <person name="Dear P."/>
            <person name="Doerig C."/>
            <person name="Gruber A."/>
            <person name="Parkinson J."/>
            <person name="Shirley M."/>
            <person name="Wan K.L."/>
            <person name="Berriman M."/>
            <person name="Tomley F."/>
            <person name="Pain A."/>
        </authorList>
    </citation>
    <scope>NUCLEOTIDE SEQUENCE [LARGE SCALE GENOMIC DNA]</scope>
    <source>
        <strain evidence="2">Houghton</strain>
    </source>
</reference>
<sequence length="389" mass="42719">MRCIWEISLSVAHIVSEDPLMRPSLLAMSLGISEVHTVVMKRSNWESAATLAKCFGRPDSLKVFQSLEALEKEVFELRIAEVLTGEVTPPHTCKGAENCGFQLNGDGTGSAPGNNEKHYNHDSNTGTAEPDENAKMLQAHLHRYRIVLIDDQYCGPIASAFGLPLLLEFVRTHTCPACCLVIPRRWQTLAAPASCPPLVPSGQYLKLVEGEKADELQQRRLATSGRTMTGTSIRIEDVALSSRFCVLESFEVNSLVRCSYKDPEVKLNLGLPTKDTRGSVNALKEGGSIKEDMDSWLPTSKTLRDKCLRCAKDRHLRWSKERLTVLNGNVVCGVEVAGACAGLIVRSHILVDEGITLFPSAPLMVFLPDEVQLSTRHVVMLGPGELVMT</sequence>
<dbReference type="AlphaFoldDB" id="U6H1C1"/>
<name>U6H1C1_9EIME</name>
<feature type="region of interest" description="Disordered" evidence="1">
    <location>
        <begin position="105"/>
        <end position="129"/>
    </location>
</feature>
<gene>
    <name evidence="2" type="ORF">EPH_0000250</name>
</gene>
<keyword evidence="3" id="KW-1185">Reference proteome</keyword>
<evidence type="ECO:0000256" key="1">
    <source>
        <dbReference type="SAM" id="MobiDB-lite"/>
    </source>
</evidence>
<accession>U6H1C1</accession>
<protein>
    <submittedName>
        <fullName evidence="2">Uncharacterized protein</fullName>
    </submittedName>
</protein>
<proteinExistence type="predicted"/>
<organism evidence="2 3">
    <name type="scientific">Eimeria praecox</name>
    <dbReference type="NCBI Taxonomy" id="51316"/>
    <lineage>
        <taxon>Eukaryota</taxon>
        <taxon>Sar</taxon>
        <taxon>Alveolata</taxon>
        <taxon>Apicomplexa</taxon>
        <taxon>Conoidasida</taxon>
        <taxon>Coccidia</taxon>
        <taxon>Eucoccidiorida</taxon>
        <taxon>Eimeriorina</taxon>
        <taxon>Eimeriidae</taxon>
        <taxon>Eimeria</taxon>
    </lineage>
</organism>
<evidence type="ECO:0000313" key="3">
    <source>
        <dbReference type="Proteomes" id="UP000018201"/>
    </source>
</evidence>
<evidence type="ECO:0000313" key="2">
    <source>
        <dbReference type="EMBL" id="CDI86255.1"/>
    </source>
</evidence>
<dbReference type="EMBL" id="HG695046">
    <property type="protein sequence ID" value="CDI86255.1"/>
    <property type="molecule type" value="Genomic_DNA"/>
</dbReference>
<dbReference type="Proteomes" id="UP000018201">
    <property type="component" value="Unassembled WGS sequence"/>
</dbReference>
<dbReference type="VEuPathDB" id="ToxoDB:EPH_0000250"/>
<reference evidence="2" key="2">
    <citation type="submission" date="2013-10" db="EMBL/GenBank/DDBJ databases">
        <authorList>
            <person name="Aslett M."/>
        </authorList>
    </citation>
    <scope>NUCLEOTIDE SEQUENCE [LARGE SCALE GENOMIC DNA]</scope>
    <source>
        <strain evidence="2">Houghton</strain>
    </source>
</reference>